<evidence type="ECO:0000313" key="1">
    <source>
        <dbReference type="EMBL" id="POD89112.1"/>
    </source>
</evidence>
<dbReference type="AlphaFoldDB" id="A0A2S3U9Y3"/>
<accession>A0A2S3U9Y3</accession>
<proteinExistence type="predicted"/>
<comment type="caution">
    <text evidence="1">The sequence shown here is derived from an EMBL/GenBank/DDBJ whole genome shotgun (WGS) entry which is preliminary data.</text>
</comment>
<gene>
    <name evidence="1" type="ORF">S101258_00173</name>
</gene>
<dbReference type="Proteomes" id="UP000236990">
    <property type="component" value="Unassembled WGS sequence"/>
</dbReference>
<name>A0A2S3U9Y3_LACPN</name>
<protein>
    <submittedName>
        <fullName evidence="1">Uncharacterized protein</fullName>
    </submittedName>
</protein>
<organism evidence="1 2">
    <name type="scientific">Lactiplantibacillus plantarum subsp. plantarum</name>
    <dbReference type="NCBI Taxonomy" id="337330"/>
    <lineage>
        <taxon>Bacteria</taxon>
        <taxon>Bacillati</taxon>
        <taxon>Bacillota</taxon>
        <taxon>Bacilli</taxon>
        <taxon>Lactobacillales</taxon>
        <taxon>Lactobacillaceae</taxon>
        <taxon>Lactiplantibacillus</taxon>
    </lineage>
</organism>
<reference evidence="1 2" key="1">
    <citation type="submission" date="2017-06" db="EMBL/GenBank/DDBJ databases">
        <title>Genome sequence of Lactobacillus plantarum subsp. plantarum strain SRCM101258.</title>
        <authorList>
            <person name="Cho S.H."/>
        </authorList>
    </citation>
    <scope>NUCLEOTIDE SEQUENCE [LARGE SCALE GENOMIC DNA]</scope>
    <source>
        <strain evidence="1 2">SRCM101258</strain>
    </source>
</reference>
<evidence type="ECO:0000313" key="2">
    <source>
        <dbReference type="Proteomes" id="UP000236990"/>
    </source>
</evidence>
<sequence>MDIMGRYIRLANQYDMLFAIKNSHIITLIRIVRGDLITAHALNRDEVDFLARYPKFKVAQAQKYGPKLTDFDSYFDVGKCCVVLMLVATA</sequence>
<dbReference type="EMBL" id="NKCZ01000043">
    <property type="protein sequence ID" value="POD89112.1"/>
    <property type="molecule type" value="Genomic_DNA"/>
</dbReference>